<dbReference type="GO" id="GO:0005351">
    <property type="term" value="F:carbohydrate:proton symporter activity"/>
    <property type="evidence" value="ECO:0007669"/>
    <property type="project" value="TreeGrafter"/>
</dbReference>
<feature type="transmembrane region" description="Helical" evidence="6">
    <location>
        <begin position="54"/>
        <end position="72"/>
    </location>
</feature>
<dbReference type="InterPro" id="IPR005828">
    <property type="entry name" value="MFS_sugar_transport-like"/>
</dbReference>
<feature type="transmembrane region" description="Helical" evidence="6">
    <location>
        <begin position="409"/>
        <end position="437"/>
    </location>
</feature>
<feature type="domain" description="Major facilitator superfamily (MFS) profile" evidence="7">
    <location>
        <begin position="59"/>
        <end position="505"/>
    </location>
</feature>
<dbReference type="GeneID" id="39591864"/>
<protein>
    <recommendedName>
        <fullName evidence="7">Major facilitator superfamily (MFS) profile domain-containing protein</fullName>
    </recommendedName>
</protein>
<dbReference type="Pfam" id="PF00083">
    <property type="entry name" value="Sugar_tr"/>
    <property type="match status" value="1"/>
</dbReference>
<organism evidence="8 9">
    <name type="scientific">Apiotrichum porosum</name>
    <dbReference type="NCBI Taxonomy" id="105984"/>
    <lineage>
        <taxon>Eukaryota</taxon>
        <taxon>Fungi</taxon>
        <taxon>Dikarya</taxon>
        <taxon>Basidiomycota</taxon>
        <taxon>Agaricomycotina</taxon>
        <taxon>Tremellomycetes</taxon>
        <taxon>Trichosporonales</taxon>
        <taxon>Trichosporonaceae</taxon>
        <taxon>Apiotrichum</taxon>
    </lineage>
</organism>
<keyword evidence="9" id="KW-1185">Reference proteome</keyword>
<dbReference type="PANTHER" id="PTHR48022">
    <property type="entry name" value="PLASTIDIC GLUCOSE TRANSPORTER 4"/>
    <property type="match status" value="1"/>
</dbReference>
<dbReference type="RefSeq" id="XP_028476586.1">
    <property type="nucleotide sequence ID" value="XM_028622693.1"/>
</dbReference>
<evidence type="ECO:0000256" key="1">
    <source>
        <dbReference type="ARBA" id="ARBA00004141"/>
    </source>
</evidence>
<evidence type="ECO:0000313" key="8">
    <source>
        <dbReference type="EMBL" id="RSH82354.1"/>
    </source>
</evidence>
<sequence length="543" mass="59671">MTSTTTQALAGLELSKETTEHIDKADRAADDGFADIPLSKFAAMPTSQLIRKFWRLYLCGLSVSLAAMYIGYTVSTPGNVVANQGFINQFGTVHNAQTGALELNASHISLWAGFSYVAQITTQILSPISGDRYGRRFNMYCFTMAMVIAIILEIVAKDWKVYLVAKVFSGLCCGFLGTTVMAYMSEITMPQMRGTLLASFSFSWSLGGLFSAIGLQVLATTAPLEYKRIFYSEFVLLAIWLPPLFFLPESPAWLADKGKDDKAKKSLRRLVGKVDGYDVDYEYSCIKAEMDQSKALLAAKTDNGWKALFKGSNLKRALISTIPFTFQNFVGVPLVYGNTTYFFQTAGLQDAFLGSLIISIIGIFGIGISFLYLVERVGRRTLVLVGSGVCIVCCLIIGVLGTQDINDRLAIALITLCSVWVLFYSFSLGPIGWMALVEISSPVLRAKTAAMATVIQSCTGVLFNYTVPLMLSPQYAGWGTKIGFFFAGLSVLYWIPTYLWFPETKGRSYAALDELFERGVSPRHFAKTKTSVEESAEVMHPTA</sequence>
<dbReference type="InterPro" id="IPR005829">
    <property type="entry name" value="Sugar_transporter_CS"/>
</dbReference>
<dbReference type="Proteomes" id="UP000279236">
    <property type="component" value="Unassembled WGS sequence"/>
</dbReference>
<evidence type="ECO:0000256" key="5">
    <source>
        <dbReference type="ARBA" id="ARBA00023136"/>
    </source>
</evidence>
<keyword evidence="4 6" id="KW-1133">Transmembrane helix</keyword>
<reference evidence="8 9" key="1">
    <citation type="submission" date="2018-11" db="EMBL/GenBank/DDBJ databases">
        <title>Genome sequence of Apiotrichum porosum DSM 27194.</title>
        <authorList>
            <person name="Aliyu H."/>
            <person name="Gorte O."/>
            <person name="Ochsenreither K."/>
        </authorList>
    </citation>
    <scope>NUCLEOTIDE SEQUENCE [LARGE SCALE GENOMIC DNA]</scope>
    <source>
        <strain evidence="8 9">DSM 27194</strain>
    </source>
</reference>
<accession>A0A427XU21</accession>
<feature type="transmembrane region" description="Helical" evidence="6">
    <location>
        <begin position="196"/>
        <end position="217"/>
    </location>
</feature>
<feature type="transmembrane region" description="Helical" evidence="6">
    <location>
        <begin position="351"/>
        <end position="374"/>
    </location>
</feature>
<feature type="transmembrane region" description="Helical" evidence="6">
    <location>
        <begin position="482"/>
        <end position="501"/>
    </location>
</feature>
<dbReference type="InterPro" id="IPR036259">
    <property type="entry name" value="MFS_trans_sf"/>
</dbReference>
<feature type="transmembrane region" description="Helical" evidence="6">
    <location>
        <begin position="137"/>
        <end position="156"/>
    </location>
</feature>
<dbReference type="OrthoDB" id="6612291at2759"/>
<dbReference type="STRING" id="105984.A0A427XU21"/>
<comment type="subcellular location">
    <subcellularLocation>
        <location evidence="1">Membrane</location>
        <topology evidence="1">Multi-pass membrane protein</topology>
    </subcellularLocation>
</comment>
<feature type="transmembrane region" description="Helical" evidence="6">
    <location>
        <begin position="381"/>
        <end position="403"/>
    </location>
</feature>
<feature type="transmembrane region" description="Helical" evidence="6">
    <location>
        <begin position="162"/>
        <end position="184"/>
    </location>
</feature>
<feature type="transmembrane region" description="Helical" evidence="6">
    <location>
        <begin position="229"/>
        <end position="247"/>
    </location>
</feature>
<keyword evidence="5 6" id="KW-0472">Membrane</keyword>
<dbReference type="InterPro" id="IPR020846">
    <property type="entry name" value="MFS_dom"/>
</dbReference>
<evidence type="ECO:0000256" key="3">
    <source>
        <dbReference type="ARBA" id="ARBA00022692"/>
    </source>
</evidence>
<dbReference type="EMBL" id="RSCE01000005">
    <property type="protein sequence ID" value="RSH82354.1"/>
    <property type="molecule type" value="Genomic_DNA"/>
</dbReference>
<name>A0A427XU21_9TREE</name>
<feature type="transmembrane region" description="Helical" evidence="6">
    <location>
        <begin position="449"/>
        <end position="470"/>
    </location>
</feature>
<dbReference type="SUPFAM" id="SSF103473">
    <property type="entry name" value="MFS general substrate transporter"/>
    <property type="match status" value="1"/>
</dbReference>
<evidence type="ECO:0000313" key="9">
    <source>
        <dbReference type="Proteomes" id="UP000279236"/>
    </source>
</evidence>
<comment type="caution">
    <text evidence="8">The sequence shown here is derived from an EMBL/GenBank/DDBJ whole genome shotgun (WGS) entry which is preliminary data.</text>
</comment>
<dbReference type="GO" id="GO:0016020">
    <property type="term" value="C:membrane"/>
    <property type="evidence" value="ECO:0007669"/>
    <property type="project" value="UniProtKB-SubCell"/>
</dbReference>
<dbReference type="AlphaFoldDB" id="A0A427XU21"/>
<evidence type="ECO:0000256" key="6">
    <source>
        <dbReference type="SAM" id="Phobius"/>
    </source>
</evidence>
<keyword evidence="3 6" id="KW-0812">Transmembrane</keyword>
<dbReference type="PROSITE" id="PS50850">
    <property type="entry name" value="MFS"/>
    <property type="match status" value="1"/>
</dbReference>
<comment type="similarity">
    <text evidence="2">Belongs to the major facilitator superfamily. Sugar transporter (TC 2.A.1.1) family.</text>
</comment>
<dbReference type="PANTHER" id="PTHR48022:SF68">
    <property type="entry name" value="MAJOR FACILITATOR SUPERFAMILY (MFS) PROFILE DOMAIN-CONTAINING PROTEIN-RELATED"/>
    <property type="match status" value="1"/>
</dbReference>
<dbReference type="Gene3D" id="1.20.1250.20">
    <property type="entry name" value="MFS general substrate transporter like domains"/>
    <property type="match status" value="1"/>
</dbReference>
<evidence type="ECO:0000256" key="4">
    <source>
        <dbReference type="ARBA" id="ARBA00022989"/>
    </source>
</evidence>
<dbReference type="InterPro" id="IPR050360">
    <property type="entry name" value="MFS_Sugar_Transporters"/>
</dbReference>
<evidence type="ECO:0000256" key="2">
    <source>
        <dbReference type="ARBA" id="ARBA00010992"/>
    </source>
</evidence>
<gene>
    <name evidence="8" type="ORF">EHS24_007321</name>
</gene>
<evidence type="ECO:0000259" key="7">
    <source>
        <dbReference type="PROSITE" id="PS50850"/>
    </source>
</evidence>
<feature type="transmembrane region" description="Helical" evidence="6">
    <location>
        <begin position="317"/>
        <end position="336"/>
    </location>
</feature>
<dbReference type="PROSITE" id="PS00217">
    <property type="entry name" value="SUGAR_TRANSPORT_2"/>
    <property type="match status" value="1"/>
</dbReference>
<proteinExistence type="inferred from homology"/>
<feature type="transmembrane region" description="Helical" evidence="6">
    <location>
        <begin position="108"/>
        <end position="125"/>
    </location>
</feature>